<accession>A0A0H2TYR3</accession>
<dbReference type="EMBL" id="GL876972">
    <property type="protein sequence ID" value="KLU89265.1"/>
    <property type="molecule type" value="Genomic_DNA"/>
</dbReference>
<protein>
    <submittedName>
        <fullName evidence="2">Uncharacterized protein</fullName>
    </submittedName>
</protein>
<feature type="region of interest" description="Disordered" evidence="1">
    <location>
        <begin position="1"/>
        <end position="20"/>
    </location>
</feature>
<dbReference type="OrthoDB" id="1028014at2759"/>
<dbReference type="InterPro" id="IPR053185">
    <property type="entry name" value="SET_domain_protein"/>
</dbReference>
<dbReference type="PANTHER" id="PTHR47332">
    <property type="entry name" value="SET DOMAIN-CONTAINING PROTEIN 5"/>
    <property type="match status" value="1"/>
</dbReference>
<feature type="non-terminal residue" evidence="2">
    <location>
        <position position="1"/>
    </location>
</feature>
<name>A0A0H2TYR3_MAGP6</name>
<gene>
    <name evidence="2" type="ORF">MAPG_08239</name>
</gene>
<organism evidence="2">
    <name type="scientific">Magnaporthiopsis poae (strain ATCC 64411 / 73-15)</name>
    <name type="common">Kentucky bluegrass fungus</name>
    <name type="synonym">Magnaporthe poae</name>
    <dbReference type="NCBI Taxonomy" id="644358"/>
    <lineage>
        <taxon>Eukaryota</taxon>
        <taxon>Fungi</taxon>
        <taxon>Dikarya</taxon>
        <taxon>Ascomycota</taxon>
        <taxon>Pezizomycotina</taxon>
        <taxon>Sordariomycetes</taxon>
        <taxon>Sordariomycetidae</taxon>
        <taxon>Magnaporthales</taxon>
        <taxon>Magnaporthaceae</taxon>
        <taxon>Magnaporthiopsis</taxon>
    </lineage>
</organism>
<dbReference type="PANTHER" id="PTHR47332:SF6">
    <property type="entry name" value="SET DOMAIN-CONTAINING PROTEIN"/>
    <property type="match status" value="1"/>
</dbReference>
<sequence>LAPTTATQQREGEPPLEPDSAEALLRLYAEERLDCAMGDAYTLAALNYNAFGRAELAVKYALLAVEAGSIEHGEHGHDVQDMKKLLSGPEKHWSWRRRVLG</sequence>
<reference evidence="2" key="1">
    <citation type="submission" date="2010-05" db="EMBL/GenBank/DDBJ databases">
        <title>The Genome Sequence of Magnaporthe poae strain ATCC 64411.</title>
        <authorList>
            <consortium name="The Broad Institute Genome Sequencing Platform"/>
            <consortium name="Broad Institute Genome Sequencing Center for Infectious Disease"/>
            <person name="Ma L.-J."/>
            <person name="Dead R."/>
            <person name="Young S."/>
            <person name="Zeng Q."/>
            <person name="Koehrsen M."/>
            <person name="Alvarado L."/>
            <person name="Berlin A."/>
            <person name="Chapman S.B."/>
            <person name="Chen Z."/>
            <person name="Freedman E."/>
            <person name="Gellesch M."/>
            <person name="Goldberg J."/>
            <person name="Griggs A."/>
            <person name="Gujja S."/>
            <person name="Heilman E.R."/>
            <person name="Heiman D."/>
            <person name="Hepburn T."/>
            <person name="Howarth C."/>
            <person name="Jen D."/>
            <person name="Larson L."/>
            <person name="Mehta T."/>
            <person name="Neiman D."/>
            <person name="Pearson M."/>
            <person name="Roberts A."/>
            <person name="Saif S."/>
            <person name="Shea T."/>
            <person name="Shenoy N."/>
            <person name="Sisk P."/>
            <person name="Stolte C."/>
            <person name="Sykes S."/>
            <person name="Walk T."/>
            <person name="White J."/>
            <person name="Yandava C."/>
            <person name="Haas B."/>
            <person name="Nusbaum C."/>
            <person name="Birren B."/>
        </authorList>
    </citation>
    <scope>NUCLEOTIDE SEQUENCE</scope>
    <source>
        <strain evidence="2">ATCC 64411</strain>
    </source>
</reference>
<dbReference type="VEuPathDB" id="FungiDB:MAPG_08239"/>
<evidence type="ECO:0000313" key="2">
    <source>
        <dbReference type="EMBL" id="KLU89265.1"/>
    </source>
</evidence>
<proteinExistence type="predicted"/>
<reference evidence="2" key="2">
    <citation type="submission" date="2011-03" db="EMBL/GenBank/DDBJ databases">
        <title>Annotation of Magnaporthe poae ATCC 64411.</title>
        <authorList>
            <person name="Ma L.-J."/>
            <person name="Dead R."/>
            <person name="Young S.K."/>
            <person name="Zeng Q."/>
            <person name="Gargeya S."/>
            <person name="Fitzgerald M."/>
            <person name="Haas B."/>
            <person name="Abouelleil A."/>
            <person name="Alvarado L."/>
            <person name="Arachchi H.M."/>
            <person name="Berlin A."/>
            <person name="Brown A."/>
            <person name="Chapman S.B."/>
            <person name="Chen Z."/>
            <person name="Dunbar C."/>
            <person name="Freedman E."/>
            <person name="Gearin G."/>
            <person name="Gellesch M."/>
            <person name="Goldberg J."/>
            <person name="Griggs A."/>
            <person name="Gujja S."/>
            <person name="Heiman D."/>
            <person name="Howarth C."/>
            <person name="Larson L."/>
            <person name="Lui A."/>
            <person name="MacDonald P.J.P."/>
            <person name="Mehta T."/>
            <person name="Montmayeur A."/>
            <person name="Murphy C."/>
            <person name="Neiman D."/>
            <person name="Pearson M."/>
            <person name="Priest M."/>
            <person name="Roberts A."/>
            <person name="Saif S."/>
            <person name="Shea T."/>
            <person name="Shenoy N."/>
            <person name="Sisk P."/>
            <person name="Stolte C."/>
            <person name="Sykes S."/>
            <person name="Yandava C."/>
            <person name="Wortman J."/>
            <person name="Nusbaum C."/>
            <person name="Birren B."/>
        </authorList>
    </citation>
    <scope>NUCLEOTIDE SEQUENCE</scope>
    <source>
        <strain evidence="2">ATCC 64411</strain>
    </source>
</reference>
<dbReference type="STRING" id="644358.A0A0C4E6U3"/>
<evidence type="ECO:0000256" key="1">
    <source>
        <dbReference type="SAM" id="MobiDB-lite"/>
    </source>
</evidence>